<evidence type="ECO:0000259" key="3">
    <source>
        <dbReference type="Pfam" id="PF01191"/>
    </source>
</evidence>
<keyword evidence="2 4" id="KW-0240">DNA-directed RNA polymerase</keyword>
<dbReference type="EMBL" id="KF900435">
    <property type="protein sequence ID" value="AIE94976.1"/>
    <property type="molecule type" value="Genomic_DNA"/>
</dbReference>
<dbReference type="GO" id="GO:0042797">
    <property type="term" value="P:tRNA transcription by RNA polymerase III"/>
    <property type="evidence" value="ECO:0007669"/>
    <property type="project" value="TreeGrafter"/>
</dbReference>
<reference evidence="4" key="1">
    <citation type="journal article" date="2014" name="Genome Biol. Evol.">
        <title>Pangenome evidence for extensive interdomain horizontal transfer affecting lineage core and shell genes in uncultured planktonic thaumarchaeota and euryarchaeota.</title>
        <authorList>
            <person name="Deschamps P."/>
            <person name="Zivanovic Y."/>
            <person name="Moreira D."/>
            <person name="Rodriguez-Valera F."/>
            <person name="Lopez-Garcia P."/>
        </authorList>
    </citation>
    <scope>NUCLEOTIDE SEQUENCE</scope>
</reference>
<dbReference type="InterPro" id="IPR000783">
    <property type="entry name" value="RNA_pol_subH/Rpb5_C"/>
</dbReference>
<comment type="catalytic activity">
    <reaction evidence="2">
        <text>RNA(n) + a ribonucleoside 5'-triphosphate = RNA(n+1) + diphosphate</text>
        <dbReference type="Rhea" id="RHEA:21248"/>
        <dbReference type="Rhea" id="RHEA-COMP:14527"/>
        <dbReference type="Rhea" id="RHEA-COMP:17342"/>
        <dbReference type="ChEBI" id="CHEBI:33019"/>
        <dbReference type="ChEBI" id="CHEBI:61557"/>
        <dbReference type="ChEBI" id="CHEBI:140395"/>
        <dbReference type="EC" id="2.7.7.6"/>
    </reaction>
</comment>
<dbReference type="PANTHER" id="PTHR10535:SF0">
    <property type="entry name" value="DNA-DIRECTED RNA POLYMERASES I, II, AND III SUBUNIT RPABC1"/>
    <property type="match status" value="1"/>
</dbReference>
<dbReference type="GO" id="GO:0003677">
    <property type="term" value="F:DNA binding"/>
    <property type="evidence" value="ECO:0007669"/>
    <property type="project" value="InterPro"/>
</dbReference>
<dbReference type="EC" id="2.7.7.6" evidence="2"/>
<keyword evidence="2 4" id="KW-0808">Transferase</keyword>
<dbReference type="Gene3D" id="3.90.940.20">
    <property type="entry name" value="RPB5-like RNA polymerase subunit"/>
    <property type="match status" value="1"/>
</dbReference>
<comment type="subcellular location">
    <subcellularLocation>
        <location evidence="2">Cytoplasm</location>
    </subcellularLocation>
</comment>
<evidence type="ECO:0000313" key="4">
    <source>
        <dbReference type="EMBL" id="AIE94976.1"/>
    </source>
</evidence>
<dbReference type="InterPro" id="IPR014381">
    <property type="entry name" value="Arch_Rpo5/euc_Rpb5"/>
</dbReference>
<dbReference type="InterPro" id="IPR035913">
    <property type="entry name" value="RPB5-like_sf"/>
</dbReference>
<comment type="function">
    <text evidence="2">DNA-dependent RNA polymerase (RNAP) catalyzes the transcription of DNA into RNA using the four ribonucleoside triphosphates as substrates.</text>
</comment>
<protein>
    <recommendedName>
        <fullName evidence="2">DNA-directed RNA polymerase subunit Rpo5</fullName>
        <ecNumber evidence="2">2.7.7.6</ecNumber>
    </recommendedName>
    <alternativeName>
        <fullName evidence="2">DNA-directed RNA polymerase subunit H</fullName>
    </alternativeName>
</protein>
<dbReference type="SUPFAM" id="SSF55287">
    <property type="entry name" value="RPB5-like RNA polymerase subunit"/>
    <property type="match status" value="1"/>
</dbReference>
<dbReference type="AlphaFoldDB" id="A0A075FZQ4"/>
<sequence length="83" mass="9302">MATKKNPILVPDHVYVPKHEIMTKKEAQKVLDEFNCTPTELPLIFVTDPAILGLGVKPGDMIKITRKSGTAGESIYYRYVVEI</sequence>
<dbReference type="GO" id="GO:0006362">
    <property type="term" value="P:transcription elongation by RNA polymerase I"/>
    <property type="evidence" value="ECO:0007669"/>
    <property type="project" value="TreeGrafter"/>
</dbReference>
<dbReference type="HAMAP" id="MF_00025">
    <property type="entry name" value="RNApol_Rpo5_RPB5"/>
    <property type="match status" value="1"/>
</dbReference>
<evidence type="ECO:0000256" key="1">
    <source>
        <dbReference type="ARBA" id="ARBA00023163"/>
    </source>
</evidence>
<feature type="domain" description="RNA polymerase subunit H/Rpb5 C-terminal" evidence="3">
    <location>
        <begin position="10"/>
        <end position="80"/>
    </location>
</feature>
<keyword evidence="1 2" id="KW-0804">Transcription</keyword>
<evidence type="ECO:0000256" key="2">
    <source>
        <dbReference type="HAMAP-Rule" id="MF_00025"/>
    </source>
</evidence>
<comment type="subunit">
    <text evidence="2">Part of the RNA polymerase complex.</text>
</comment>
<gene>
    <name evidence="2 4" type="primary">rpoH</name>
    <name evidence="2" type="synonym">rpo5</name>
</gene>
<dbReference type="GO" id="GO:0005737">
    <property type="term" value="C:cytoplasm"/>
    <property type="evidence" value="ECO:0007669"/>
    <property type="project" value="UniProtKB-SubCell"/>
</dbReference>
<proteinExistence type="inferred from homology"/>
<keyword evidence="2" id="KW-0963">Cytoplasm</keyword>
<organism evidence="4">
    <name type="scientific">uncultured marine thaumarchaeote AD1000_54_F09</name>
    <dbReference type="NCBI Taxonomy" id="1455926"/>
    <lineage>
        <taxon>Archaea</taxon>
        <taxon>Nitrososphaerota</taxon>
        <taxon>environmental samples</taxon>
    </lineage>
</organism>
<comment type="similarity">
    <text evidence="2">Belongs to the archaeal Rpo5/eukaryotic RPB5 RNA polymerase subunit family.</text>
</comment>
<accession>A0A075FZQ4</accession>
<keyword evidence="2 4" id="KW-0548">Nucleotidyltransferase</keyword>
<name>A0A075FZQ4_9ARCH</name>
<dbReference type="PANTHER" id="PTHR10535">
    <property type="entry name" value="DNA-DIRECTED RNA POLYMERASES I, II, AND III SUBUNIT RPABC1"/>
    <property type="match status" value="1"/>
</dbReference>
<dbReference type="NCBIfam" id="NF007129">
    <property type="entry name" value="PRK09570.1"/>
    <property type="match status" value="1"/>
</dbReference>
<dbReference type="GO" id="GO:0003899">
    <property type="term" value="F:DNA-directed RNA polymerase activity"/>
    <property type="evidence" value="ECO:0007669"/>
    <property type="project" value="UniProtKB-UniRule"/>
</dbReference>
<dbReference type="GO" id="GO:0006366">
    <property type="term" value="P:transcription by RNA polymerase II"/>
    <property type="evidence" value="ECO:0007669"/>
    <property type="project" value="TreeGrafter"/>
</dbReference>
<dbReference type="GO" id="GO:0000428">
    <property type="term" value="C:DNA-directed RNA polymerase complex"/>
    <property type="evidence" value="ECO:0007669"/>
    <property type="project" value="UniProtKB-KW"/>
</dbReference>
<dbReference type="Pfam" id="PF01191">
    <property type="entry name" value="RNA_pol_Rpb5_C"/>
    <property type="match status" value="1"/>
</dbReference>